<dbReference type="Proteomes" id="UP000259421">
    <property type="component" value="Segment"/>
</dbReference>
<dbReference type="EMBL" id="MH588546">
    <property type="protein sequence ID" value="AXQ69122.1"/>
    <property type="molecule type" value="Genomic_DNA"/>
</dbReference>
<accession>A0A385EE46</accession>
<evidence type="ECO:0000313" key="2">
    <source>
        <dbReference type="Proteomes" id="UP000259421"/>
    </source>
</evidence>
<keyword evidence="2" id="KW-1185">Reference proteome</keyword>
<reference evidence="2" key="1">
    <citation type="submission" date="2018-07" db="EMBL/GenBank/DDBJ databases">
        <title>Giant CbK-like Caulobacter bacteriophages have genetically divergent genomes.</title>
        <authorList>
            <person name="Wilson K.M."/>
            <person name="Ely B."/>
        </authorList>
    </citation>
    <scope>NUCLEOTIDE SEQUENCE [LARGE SCALE GENOMIC DNA]</scope>
</reference>
<gene>
    <name evidence="1" type="ORF">CcrBL9_gp098</name>
</gene>
<evidence type="ECO:0000313" key="1">
    <source>
        <dbReference type="EMBL" id="AXQ69122.1"/>
    </source>
</evidence>
<reference evidence="1 2" key="2">
    <citation type="submission" date="2018-09" db="EMBL/GenBank/DDBJ databases">
        <title>Giant CbK-like Caulobacter bacteriophages have genetically divergent genomes.</title>
        <authorList>
            <person name="Wilson K."/>
            <person name="Ely B."/>
        </authorList>
    </citation>
    <scope>NUCLEOTIDE SEQUENCE [LARGE SCALE GENOMIC DNA]</scope>
</reference>
<sequence>MPSERKYVILRTVETPVEEEKERIARKMGKAWRWQTQRLHDKDAGVEGNCTTVALASLLAMPVSHVPDFITLYPDAGEFWFAIERWVAEQGYHLQLMRKEFAPRTLYLASGPSPRDAELSHMVIMQDGKLYHDPHPSGAGITEVRHVWILLPTDPGKLRIF</sequence>
<protein>
    <submittedName>
        <fullName evidence="1">Uncharacterized protein</fullName>
    </submittedName>
</protein>
<proteinExistence type="predicted"/>
<organism evidence="1 2">
    <name type="scientific">Caulobacter phage CcrBL9</name>
    <dbReference type="NCBI Taxonomy" id="2283270"/>
    <lineage>
        <taxon>Viruses</taxon>
        <taxon>Duplodnaviria</taxon>
        <taxon>Heunggongvirae</taxon>
        <taxon>Uroviricota</taxon>
        <taxon>Caudoviricetes</taxon>
        <taxon>Jeanschmidtviridae</taxon>
        <taxon>Bertelyvirus</taxon>
        <taxon>Bertelyvirus BL9</taxon>
    </lineage>
</organism>
<name>A0A385EE46_9CAUD</name>